<dbReference type="RefSeq" id="WP_014449429.1">
    <property type="nucleotide sequence ID" value="NC_017094.1"/>
</dbReference>
<dbReference type="Proteomes" id="UP000007382">
    <property type="component" value="Chromosome"/>
</dbReference>
<reference evidence="2" key="2">
    <citation type="submission" date="2012-03" db="EMBL/GenBank/DDBJ databases">
        <title>The complete genome sequence of the pioneer microbe on fresh volcanic deposit, Leptospirillum ferrooxidans strain C2-3.</title>
        <authorList>
            <person name="Fujimura R."/>
            <person name="Sato Y."/>
            <person name="Nishizawa T."/>
            <person name="Nanba K."/>
            <person name="Oshima K."/>
            <person name="Hattori M."/>
            <person name="Kamijo T."/>
            <person name="Ohta H."/>
        </authorList>
    </citation>
    <scope>NUCLEOTIDE SEQUENCE [LARGE SCALE GENOMIC DNA]</scope>
    <source>
        <strain evidence="2">C2-3</strain>
    </source>
</reference>
<dbReference type="AlphaFoldDB" id="I0INU1"/>
<dbReference type="OrthoDB" id="9815222at2"/>
<dbReference type="KEGG" id="lfc:LFE_1255"/>
<name>I0INU1_LEPFC</name>
<evidence type="ECO:0000313" key="1">
    <source>
        <dbReference type="EMBL" id="BAM06940.1"/>
    </source>
</evidence>
<keyword evidence="1" id="KW-0347">Helicase</keyword>
<dbReference type="HOGENOM" id="CLU_1249352_0_0_0"/>
<evidence type="ECO:0000313" key="2">
    <source>
        <dbReference type="Proteomes" id="UP000007382"/>
    </source>
</evidence>
<keyword evidence="1" id="KW-0547">Nucleotide-binding</keyword>
<reference evidence="1 2" key="1">
    <citation type="journal article" date="2012" name="J. Bacteriol.">
        <title>Complete Genome Sequence of Leptospirillum ferrooxidans Strain C2-3, Isolated from a Fresh Volcanic Ash Deposit on the Island of Miyake, Japan.</title>
        <authorList>
            <person name="Fujimura R."/>
            <person name="Sato Y."/>
            <person name="Nishizawa T."/>
            <person name="Oshima K."/>
            <person name="Kim S.-W."/>
            <person name="Hattori M."/>
            <person name="Kamijo T."/>
            <person name="Ohta H."/>
        </authorList>
    </citation>
    <scope>NUCLEOTIDE SEQUENCE [LARGE SCALE GENOMIC DNA]</scope>
    <source>
        <strain evidence="1 2">C2-3</strain>
    </source>
</reference>
<keyword evidence="2" id="KW-1185">Reference proteome</keyword>
<accession>I0INU1</accession>
<dbReference type="STRING" id="1162668.LFE_1255"/>
<proteinExistence type="predicted"/>
<keyword evidence="1" id="KW-0378">Hydrolase</keyword>
<dbReference type="GO" id="GO:0004386">
    <property type="term" value="F:helicase activity"/>
    <property type="evidence" value="ECO:0007669"/>
    <property type="project" value="UniProtKB-KW"/>
</dbReference>
<keyword evidence="1" id="KW-0067">ATP-binding</keyword>
<organism evidence="1 2">
    <name type="scientific">Leptospirillum ferrooxidans (strain C2-3)</name>
    <dbReference type="NCBI Taxonomy" id="1162668"/>
    <lineage>
        <taxon>Bacteria</taxon>
        <taxon>Pseudomonadati</taxon>
        <taxon>Nitrospirota</taxon>
        <taxon>Nitrospiria</taxon>
        <taxon>Nitrospirales</taxon>
        <taxon>Nitrospiraceae</taxon>
        <taxon>Leptospirillum</taxon>
    </lineage>
</organism>
<dbReference type="EMBL" id="AP012342">
    <property type="protein sequence ID" value="BAM06940.1"/>
    <property type="molecule type" value="Genomic_DNA"/>
</dbReference>
<sequence length="221" mass="25837">MCKNTLEEHPSPKEITKWFDYVSKNFIYQSSWGLGSLIAVVLNDNDFAPIRPMNIDDWPRAGLPWIAFWMKELFTWGTLEPVAAFLLARGDTKTRGEAEQKAQEYYDSRPAKTYANDLLDPRAIRVWAQETRPSQRTLREPVDFEQLVRLTRERDIYRYHQVYVTPIVVNGGWTWIDKAGYDVAKGPINEDVRLNVEQYEFTLDISHTKVTGRQYLAYQLP</sequence>
<protein>
    <submittedName>
        <fullName evidence="1">Putative DEAD/DEAH box helicase domain protein</fullName>
    </submittedName>
</protein>
<dbReference type="eggNOG" id="COG1204">
    <property type="taxonomic scope" value="Bacteria"/>
</dbReference>
<gene>
    <name evidence="1" type="ordered locus">LFE_1255</name>
</gene>